<proteinExistence type="predicted"/>
<evidence type="ECO:0000256" key="1">
    <source>
        <dbReference type="SAM" id="Phobius"/>
    </source>
</evidence>
<sequence>MKKKIIYYVKKCLTAYNLGNFLSFINIVEPLYSNDISYARKEIKENEETENIEENEDVEIIKKEEEVTFHSVSKKVIDFLIDDLGICLKINPLTGLNFVLICKGLFKGCSLLKKIVDICKGFCIKLLFYKNDVLDINTFRIINSCQNRGGLYCLIMNILLYPISFFIRTLNEKK</sequence>
<accession>A0AAX3NBG5</accession>
<evidence type="ECO:0000313" key="2">
    <source>
        <dbReference type="EMBL" id="WDI79212.1"/>
    </source>
</evidence>
<evidence type="ECO:0000313" key="3">
    <source>
        <dbReference type="Proteomes" id="UP001222373"/>
    </source>
</evidence>
<dbReference type="AlphaFoldDB" id="A0AAX3NBG5"/>
<reference evidence="2" key="1">
    <citation type="submission" date="2022-11" db="EMBL/GenBank/DDBJ databases">
        <title>Genomic comparisons reveal selection pressure and functional variation between nutritional endosymbionts of cave-adapted and epigean Hawaiian planthoppers.</title>
        <authorList>
            <person name="Gossett J.M."/>
            <person name="Porter M.L."/>
            <person name="Vasquez Y."/>
            <person name="Bennett G.M."/>
            <person name="Chong R.A."/>
        </authorList>
    </citation>
    <scope>NUCLEOTIDE SEQUENCE</scope>
    <source>
        <strain evidence="2">OPOL2</strain>
    </source>
</reference>
<keyword evidence="1" id="KW-0812">Transmembrane</keyword>
<dbReference type="Proteomes" id="UP001222373">
    <property type="component" value="Chromosome"/>
</dbReference>
<feature type="transmembrane region" description="Helical" evidence="1">
    <location>
        <begin position="149"/>
        <end position="167"/>
    </location>
</feature>
<organism evidence="2 3">
    <name type="scientific">Candidatus Vidania fulgoroideorum</name>
    <dbReference type="NCBI Taxonomy" id="881286"/>
    <lineage>
        <taxon>Bacteria</taxon>
        <taxon>Pseudomonadati</taxon>
        <taxon>Pseudomonadota</taxon>
        <taxon>Betaproteobacteria</taxon>
        <taxon>Candidatus Vidania</taxon>
    </lineage>
</organism>
<gene>
    <name evidence="2" type="ORF">ONB67_00725</name>
</gene>
<name>A0AAX3NBG5_9PROT</name>
<dbReference type="EMBL" id="CP110500">
    <property type="protein sequence ID" value="WDI79212.1"/>
    <property type="molecule type" value="Genomic_DNA"/>
</dbReference>
<keyword evidence="1" id="KW-0472">Membrane</keyword>
<keyword evidence="1" id="KW-1133">Transmembrane helix</keyword>
<protein>
    <submittedName>
        <fullName evidence="2">Uncharacterized protein</fullName>
    </submittedName>
</protein>